<feature type="compositionally biased region" description="Polar residues" evidence="2">
    <location>
        <begin position="213"/>
        <end position="237"/>
    </location>
</feature>
<reference evidence="3 4" key="1">
    <citation type="journal article" date="2015" name="Proc. Natl. Acad. Sci. U.S.A.">
        <title>The resurrection genome of Boea hygrometrica: A blueprint for survival of dehydration.</title>
        <authorList>
            <person name="Xiao L."/>
            <person name="Yang G."/>
            <person name="Zhang L."/>
            <person name="Yang X."/>
            <person name="Zhao S."/>
            <person name="Ji Z."/>
            <person name="Zhou Q."/>
            <person name="Hu M."/>
            <person name="Wang Y."/>
            <person name="Chen M."/>
            <person name="Xu Y."/>
            <person name="Jin H."/>
            <person name="Xiao X."/>
            <person name="Hu G."/>
            <person name="Bao F."/>
            <person name="Hu Y."/>
            <person name="Wan P."/>
            <person name="Li L."/>
            <person name="Deng X."/>
            <person name="Kuang T."/>
            <person name="Xiang C."/>
            <person name="Zhu J.K."/>
            <person name="Oliver M.J."/>
            <person name="He Y."/>
        </authorList>
    </citation>
    <scope>NUCLEOTIDE SEQUENCE [LARGE SCALE GENOMIC DNA]</scope>
    <source>
        <strain evidence="4">cv. XS01</strain>
    </source>
</reference>
<dbReference type="Proteomes" id="UP000250235">
    <property type="component" value="Unassembled WGS sequence"/>
</dbReference>
<proteinExistence type="predicted"/>
<evidence type="ECO:0000313" key="4">
    <source>
        <dbReference type="Proteomes" id="UP000250235"/>
    </source>
</evidence>
<keyword evidence="1" id="KW-0175">Coiled coil</keyword>
<evidence type="ECO:0000256" key="1">
    <source>
        <dbReference type="SAM" id="Coils"/>
    </source>
</evidence>
<feature type="coiled-coil region" evidence="1">
    <location>
        <begin position="312"/>
        <end position="339"/>
    </location>
</feature>
<sequence>MASVFITNAQQVNFESVLGISYNDGMVNIFKVLESTGLRGFLGCSSVLYEQELEQLFDTALVQDNDITCVIFWEARTMFSKSEKHVQYSCKKRLLKYEFRLLNDILAKSITVKAGSFDAVTHERFFMITAIHFGVKINWSKILFEVLKEMADTTIIRAKDIVAIGPVMGDVSIPRRVVDFVSYRIQIIDSFLPEPTIQTSAVVDSASVPPDFSSLSPRNSDISLPSPHQSPSTDSSLHFNSEDILQGAATVVQHIPVSSTAAPATNINEQFAQLRTSISEISINQLRDLENAIFSKIITREKVAAEAFRAQNAFFTTDLADLHKEVKDLKAELSQDFNDKLAIIRNDLLEFRLETQGQLASLSTNLAELIAFVTKGRDDKKGEVSSSHGRGQPSPGDGSGSRSEPSRKRGSSGSRQKIWIYWINE</sequence>
<dbReference type="EMBL" id="KQ990578">
    <property type="protein sequence ID" value="KZV52958.1"/>
    <property type="molecule type" value="Genomic_DNA"/>
</dbReference>
<keyword evidence="4" id="KW-1185">Reference proteome</keyword>
<gene>
    <name evidence="3" type="ORF">F511_16662</name>
</gene>
<evidence type="ECO:0000313" key="3">
    <source>
        <dbReference type="EMBL" id="KZV52958.1"/>
    </source>
</evidence>
<name>A0A2Z7D6S0_9LAMI</name>
<feature type="region of interest" description="Disordered" evidence="2">
    <location>
        <begin position="379"/>
        <end position="414"/>
    </location>
</feature>
<protein>
    <submittedName>
        <fullName evidence="3">Uncharacterized protein</fullName>
    </submittedName>
</protein>
<evidence type="ECO:0000256" key="2">
    <source>
        <dbReference type="SAM" id="MobiDB-lite"/>
    </source>
</evidence>
<feature type="region of interest" description="Disordered" evidence="2">
    <location>
        <begin position="206"/>
        <end position="237"/>
    </location>
</feature>
<dbReference type="AlphaFoldDB" id="A0A2Z7D6S0"/>
<organism evidence="3 4">
    <name type="scientific">Dorcoceras hygrometricum</name>
    <dbReference type="NCBI Taxonomy" id="472368"/>
    <lineage>
        <taxon>Eukaryota</taxon>
        <taxon>Viridiplantae</taxon>
        <taxon>Streptophyta</taxon>
        <taxon>Embryophyta</taxon>
        <taxon>Tracheophyta</taxon>
        <taxon>Spermatophyta</taxon>
        <taxon>Magnoliopsida</taxon>
        <taxon>eudicotyledons</taxon>
        <taxon>Gunneridae</taxon>
        <taxon>Pentapetalae</taxon>
        <taxon>asterids</taxon>
        <taxon>lamiids</taxon>
        <taxon>Lamiales</taxon>
        <taxon>Gesneriaceae</taxon>
        <taxon>Didymocarpoideae</taxon>
        <taxon>Trichosporeae</taxon>
        <taxon>Loxocarpinae</taxon>
        <taxon>Dorcoceras</taxon>
    </lineage>
</organism>
<accession>A0A2Z7D6S0</accession>